<evidence type="ECO:0000256" key="8">
    <source>
        <dbReference type="SAM" id="MobiDB-lite"/>
    </source>
</evidence>
<evidence type="ECO:0000256" key="2">
    <source>
        <dbReference type="ARBA" id="ARBA00022679"/>
    </source>
</evidence>
<dbReference type="EMBL" id="CAJOBF010002536">
    <property type="protein sequence ID" value="CAF4040667.1"/>
    <property type="molecule type" value="Genomic_DNA"/>
</dbReference>
<dbReference type="GO" id="GO:0004519">
    <property type="term" value="F:endonuclease activity"/>
    <property type="evidence" value="ECO:0007669"/>
    <property type="project" value="UniProtKB-KW"/>
</dbReference>
<dbReference type="InterPro" id="IPR000477">
    <property type="entry name" value="RT_dom"/>
</dbReference>
<dbReference type="Gene3D" id="2.40.70.10">
    <property type="entry name" value="Acid Proteases"/>
    <property type="match status" value="2"/>
</dbReference>
<sequence length="3095" mass="355913">MADSQEEHSREDKDQDNGTGLKYKETQASDFIGDNTRKPSNFVETDNEYHDNYAQNDNPFSSNSNYRFKERPNQDNLDQSDDEDDSYVCSKTKYYALLRNNELLHNIMQRIQAGELIDAPVNKKVIPDLPKNNINTDNNQAETERPEQCSDNLNKKGPSVRPNTQSPDGDKVKTYAEVCKPNVNIQSAFKTNQANNNSNTYTVPSMPSITSNQYPFAGQHQYPFMMPNYFANTSIPQVGQQNAVPQYIINQSRVSNPPELPTFKSKTLNHFKSYLAYFENYCTEHYGPVRERWNSVLISKMSKEIRSTLPPEAEFEWGFNKVVSHIQDYINLVGDKEESNKVSKFLELKKEATDSVTVFSVKLLQAFKAAYPMEELTYGHNSTLRERYIHALADDTKAHVISSTAAFKALGQSIPYESYVYIAEQYEKEIKPRQQNLNKNTNTQPVNKFYQNQYKQPNVNYNKVANEMSPNSNIDSTQQQQWVQDFESINLAVPPPNYNQNLPVMSQINPVNYPMQYNQLMPTMYPGTLPSQQAYVQLESRPKDVPPEKNTPPGVCSYCEKKNHTRDTCRLLAIRLREPYAVWCNKCYMRNHREIHCTYQVKSNLNQSYIKFNNNPNNAFKFQFHNKSNVTATDFGKGRTFSNSKFHTSVYKLNKELYSRLSKLPSELRSKVLDTYHLKDPKNNFIICPHYEDQFKKDCYYCKNTHPEVLRLEKVIASYDNKLCRVKEVKISKNIGKVNNIVKQEHIPVVKQSENTNKVKNKKVNNKNKNNKKGKVQRKTGKQSGVLKSHSYEQFCHNQQNIKNMKLETEKIKDSPLLKPLPDQALTVDDQLHSLFSPDWTQRLDRQNVKMISAMSNGQLQFTTVHGNNPFKPGTINLVQTLHNPEPRTFGIMNKSRRIRVTNESFNTPTTVKNVTPNQFWVNANNKFIYSLVDTGSEYSSVREDVVQQLNLKINPLNCNQANYTIGLGGKIPILGTVELNIKLLDVNLQNHIFKVTPNISEETDQLVLGHDFLVAKSLIYCGDRRMLRGYYTKNIIWSYQSQENSVTRILSNINCYTENKLRVEPNSVLDTNLNVDLPEYMINMKEKCDIDNFSYGIELNLVRPLNTHDKSYPDPNKYNIRYYTAYPDNFYVLDPSSPKIKLENQTNKLLNYDNNALVGKAYNIRVIYINLPVDNPDIKNKYCLLVKEGTYKPPKRLSNLMTKVSKNSSNTEPMTNDNDLISDNIMNITESLSSNDNETSDILESEINNFNNPLVITMINSDDHLLNDGSVVDEFLQTNNINVNNLATQEQCDNINDYCCDVKITTNNDSTQDDPLLTEFNPPDEFNLKEPEEWTKDSLKDSVTIGTCSDDIKNQFLDLLWEFKDTVSNSTAVGPSNLPEVHLIPKSNEIVYTPQYKFGSATALEIETIVEQLFKDNIVERSNSLFNNPIHLVRKKDGTGRICIDMRKTNMILERPSLSPLPSVEDVMSELHGMKVFSGLDLLSGFFQINLAPESRKYTAFTSVHRYQYVRLPFGCSASPIEFTRLLNVNLRDMLVPIKLSGDDKPRIHCKIYVDDLFLFSKTYADHLELLRMLFKLLKENNLKLKLEKCDFITDSITFLGFKFNQNYVEKENKYINKILDLPKPETIKDIMRFLGSCVYIHRFIEQFATVARPLTSITTTCKKKMRGKVEWTSEMEDAYDKLKEHVAKEVRLTYPDFSDSASPLIIACDASTTGTGGVLLQQQNGVEHIIAFTSSTFTATQRRYSVTELEILAVKASIRAFHSFIQNRHFILKSDHAPLLHLVSLRPFNSRIARTLEFLSNYNFEVQWVPGVHNTIPDMLSRAFTWQQTEDQMCLDQYEFNYERHPPGTIVDKLSPAGGDSLLFSLEQGLINFSQNPWEVRYNDILTLRQKLFKEIDPHKDKYKFKITDNGQAWKAHLNPQHPLPLMFIQAFANVEKVDVEMYFGLDTPIIFKAEKDNPLNRKIMIQSIANHHFNLLKYKEPINDAKIAYANYLKYKNITTIEDFITIEDLLCKEESTAYDALFDDQLDSLTLLNMTHNDYQNGTFDKHTNRQMTTENIKQNLKPNDISYTNINNIEISNKSEILDCNKAYEQERNGEFHEVHPESYANWYSRCCNHEYSTECFIPVVCGNLRFCANLDSGSSCSVLNMSVANKLFDQGKLTKIFDTEIKLICAGGLTKVINARIVSADISIGTARLSGVKFILLPDDMMFSCAIIGNEILSLKGIELDFDAKVVTYDESVIVELARLKHPRFYSHAHLPPVENNAVLPVTPEPYIKLHESYKSNNMNEIFSKLSKVANVESNEPLFTLDHFINVTELEELQRTNKELRNLKKIMQIPNYKLPFYLSQYNHVKNNLIIIDNVIYFKKDPYPPVPVLPTNCVITMALRIHDKYSHCGRDKLVDWVKTIAYHVKLSELVGKLCSSCPICLLKKAHPLKHTPPTIKIQSHYPYELVMGDLLSMPQQGRYKYILTVVDHFSKYAAAWPLKDKSSQSVADAFEQHILPTFLITPSSFMSDNGREFTSKIFTDMLKKHNIKQLHSASYHCESHGAIERLNRTTAQLLRVHSADTLDWPTILQETISHYNQSRHETLKTSPAEFLLNKEHKTHKKPTLTKQDIQYWRVGNPSFKSYQVGTFVMKVIPKVGNRDSYKLQNLYNGPYRILHIHNGGTSYSIRSVDDRGIIANVHHSQLRLWIPPDKILMKNTDFFAYYNYYRPLTPLESDRYSDECEPLEEREFIRNWRPSDEPCEIPADELSEDFDESDKIRDSDQENDRESGDEDNGEKSEVFYPMYQCPLPVSSPLPPPIQIPKNLGLGERIIPQQTNPSQYFTSSPFVNLNQPQGCIPSTCPNLINGFNMPNNVTNDKFIMPDVTKPPPIIPPQVDKVFSPIIPIPHTFTPTPIAPPYPPLTHTPELSQTPPYQPKQIFTPRWSSSNIPFPQQTSPKYHSPNDELNNSPKKHHPSPNTYFNSPKNISPIKNKNISNRESYTPPFGDKFYKNLLNENANSHDEISFSHLKQPIFPSSLDRKIQPMNEGLSPAQTIRPEEGVLTIGDNQFMTQPPSPNDIMDNENKPKYKIPSPSIMRTRSQTRREIENK</sequence>
<feature type="compositionally biased region" description="Acidic residues" evidence="8">
    <location>
        <begin position="2746"/>
        <end position="2761"/>
    </location>
</feature>
<dbReference type="Proteomes" id="UP000663842">
    <property type="component" value="Unassembled WGS sequence"/>
</dbReference>
<evidence type="ECO:0000256" key="7">
    <source>
        <dbReference type="ARBA" id="ARBA00022918"/>
    </source>
</evidence>
<dbReference type="InterPro" id="IPR036397">
    <property type="entry name" value="RNaseH_sf"/>
</dbReference>
<evidence type="ECO:0000259" key="9">
    <source>
        <dbReference type="PROSITE" id="PS50175"/>
    </source>
</evidence>
<dbReference type="GO" id="GO:0003964">
    <property type="term" value="F:RNA-directed DNA polymerase activity"/>
    <property type="evidence" value="ECO:0007669"/>
    <property type="project" value="UniProtKB-KW"/>
</dbReference>
<dbReference type="GO" id="GO:0015074">
    <property type="term" value="P:DNA integration"/>
    <property type="evidence" value="ECO:0007669"/>
    <property type="project" value="InterPro"/>
</dbReference>
<feature type="compositionally biased region" description="Low complexity" evidence="8">
    <location>
        <begin position="2968"/>
        <end position="2983"/>
    </location>
</feature>
<feature type="region of interest" description="Disordered" evidence="8">
    <location>
        <begin position="2743"/>
        <end position="2784"/>
    </location>
</feature>
<dbReference type="Gene3D" id="3.10.10.10">
    <property type="entry name" value="HIV Type 1 Reverse Transcriptase, subunit A, domain 1"/>
    <property type="match status" value="1"/>
</dbReference>
<dbReference type="Gene3D" id="3.30.420.10">
    <property type="entry name" value="Ribonuclease H-like superfamily/Ribonuclease H"/>
    <property type="match status" value="1"/>
</dbReference>
<feature type="domain" description="Reverse transcriptase" evidence="10">
    <location>
        <begin position="1415"/>
        <end position="1605"/>
    </location>
</feature>
<feature type="region of interest" description="Disordered" evidence="8">
    <location>
        <begin position="2901"/>
        <end position="2984"/>
    </location>
</feature>
<dbReference type="PROSITE" id="PS50175">
    <property type="entry name" value="ASP_PROT_RETROV"/>
    <property type="match status" value="1"/>
</dbReference>
<dbReference type="PROSITE" id="PS50878">
    <property type="entry name" value="RT_POL"/>
    <property type="match status" value="1"/>
</dbReference>
<keyword evidence="4" id="KW-0540">Nuclease</keyword>
<dbReference type="GO" id="GO:0006508">
    <property type="term" value="P:proteolysis"/>
    <property type="evidence" value="ECO:0007669"/>
    <property type="project" value="InterPro"/>
</dbReference>
<gene>
    <name evidence="13" type="ORF">UXM345_LOCUS18576</name>
    <name evidence="12" type="ORF">XDN619_LOCUS11999</name>
</gene>
<dbReference type="InterPro" id="IPR043502">
    <property type="entry name" value="DNA/RNA_pol_sf"/>
</dbReference>
<dbReference type="CDD" id="cd00303">
    <property type="entry name" value="retropepsin_like"/>
    <property type="match status" value="1"/>
</dbReference>
<feature type="domain" description="Integrase catalytic" evidence="11">
    <location>
        <begin position="2447"/>
        <end position="2604"/>
    </location>
</feature>
<evidence type="ECO:0000256" key="3">
    <source>
        <dbReference type="ARBA" id="ARBA00022695"/>
    </source>
</evidence>
<name>A0A816QZB2_9BILA</name>
<dbReference type="SUPFAM" id="SSF50630">
    <property type="entry name" value="Acid proteases"/>
    <property type="match status" value="2"/>
</dbReference>
<keyword evidence="3" id="KW-0548">Nucleotidyltransferase</keyword>
<feature type="region of interest" description="Disordered" evidence="8">
    <location>
        <begin position="127"/>
        <end position="171"/>
    </location>
</feature>
<dbReference type="Gene3D" id="3.30.70.270">
    <property type="match status" value="2"/>
</dbReference>
<protein>
    <recommendedName>
        <fullName evidence="1">RNA-directed DNA polymerase</fullName>
        <ecNumber evidence="1">2.7.7.49</ecNumber>
    </recommendedName>
</protein>
<dbReference type="PANTHER" id="PTHR37984:SF5">
    <property type="entry name" value="PROTEIN NYNRIN-LIKE"/>
    <property type="match status" value="1"/>
</dbReference>
<keyword evidence="2" id="KW-0808">Transferase</keyword>
<keyword evidence="5" id="KW-0255">Endonuclease</keyword>
<dbReference type="GO" id="GO:0004190">
    <property type="term" value="F:aspartic-type endopeptidase activity"/>
    <property type="evidence" value="ECO:0007669"/>
    <property type="project" value="InterPro"/>
</dbReference>
<feature type="region of interest" description="Disordered" evidence="8">
    <location>
        <begin position="1"/>
        <end position="85"/>
    </location>
</feature>
<dbReference type="InterPro" id="IPR012337">
    <property type="entry name" value="RNaseH-like_sf"/>
</dbReference>
<evidence type="ECO:0000256" key="4">
    <source>
        <dbReference type="ARBA" id="ARBA00022722"/>
    </source>
</evidence>
<dbReference type="Pfam" id="PF00665">
    <property type="entry name" value="rve"/>
    <property type="match status" value="1"/>
</dbReference>
<accession>A0A816QZB2</accession>
<feature type="region of interest" description="Disordered" evidence="8">
    <location>
        <begin position="3052"/>
        <end position="3095"/>
    </location>
</feature>
<dbReference type="GO" id="GO:0003676">
    <property type="term" value="F:nucleic acid binding"/>
    <property type="evidence" value="ECO:0007669"/>
    <property type="project" value="InterPro"/>
</dbReference>
<evidence type="ECO:0000256" key="6">
    <source>
        <dbReference type="ARBA" id="ARBA00022801"/>
    </source>
</evidence>
<feature type="region of interest" description="Disordered" evidence="8">
    <location>
        <begin position="752"/>
        <end position="789"/>
    </location>
</feature>
<keyword evidence="7" id="KW-0695">RNA-directed DNA polymerase</keyword>
<proteinExistence type="predicted"/>
<evidence type="ECO:0000313" key="12">
    <source>
        <dbReference type="EMBL" id="CAF2068091.1"/>
    </source>
</evidence>
<dbReference type="SUPFAM" id="SSF56672">
    <property type="entry name" value="DNA/RNA polymerases"/>
    <property type="match status" value="1"/>
</dbReference>
<feature type="compositionally biased region" description="Polar residues" evidence="8">
    <location>
        <begin position="132"/>
        <end position="141"/>
    </location>
</feature>
<evidence type="ECO:0000313" key="13">
    <source>
        <dbReference type="EMBL" id="CAF4040667.1"/>
    </source>
</evidence>
<feature type="domain" description="Peptidase A2" evidence="9">
    <location>
        <begin position="929"/>
        <end position="1013"/>
    </location>
</feature>
<dbReference type="InterPro" id="IPR021109">
    <property type="entry name" value="Peptidase_aspartic_dom_sf"/>
</dbReference>
<dbReference type="CDD" id="cd09274">
    <property type="entry name" value="RNase_HI_RT_Ty3"/>
    <property type="match status" value="1"/>
</dbReference>
<dbReference type="EMBL" id="CAJNRG010004687">
    <property type="protein sequence ID" value="CAF2068091.1"/>
    <property type="molecule type" value="Genomic_DNA"/>
</dbReference>
<organism evidence="12 14">
    <name type="scientific">Rotaria magnacalcarata</name>
    <dbReference type="NCBI Taxonomy" id="392030"/>
    <lineage>
        <taxon>Eukaryota</taxon>
        <taxon>Metazoa</taxon>
        <taxon>Spiralia</taxon>
        <taxon>Gnathifera</taxon>
        <taxon>Rotifera</taxon>
        <taxon>Eurotatoria</taxon>
        <taxon>Bdelloidea</taxon>
        <taxon>Philodinida</taxon>
        <taxon>Philodinidae</taxon>
        <taxon>Rotaria</taxon>
    </lineage>
</organism>
<dbReference type="SUPFAM" id="SSF53098">
    <property type="entry name" value="Ribonuclease H-like"/>
    <property type="match status" value="1"/>
</dbReference>
<dbReference type="Pfam" id="PF00078">
    <property type="entry name" value="RVT_1"/>
    <property type="match status" value="1"/>
</dbReference>
<feature type="compositionally biased region" description="Polar residues" evidence="8">
    <location>
        <begin position="53"/>
        <end position="66"/>
    </location>
</feature>
<reference evidence="12" key="1">
    <citation type="submission" date="2021-02" db="EMBL/GenBank/DDBJ databases">
        <authorList>
            <person name="Nowell W R."/>
        </authorList>
    </citation>
    <scope>NUCLEOTIDE SEQUENCE</scope>
</reference>
<comment type="caution">
    <text evidence="12">The sequence shown here is derived from an EMBL/GenBank/DDBJ whole genome shotgun (WGS) entry which is preliminary data.</text>
</comment>
<dbReference type="PROSITE" id="PS50994">
    <property type="entry name" value="INTEGRASE"/>
    <property type="match status" value="1"/>
</dbReference>
<feature type="compositionally biased region" description="Basic and acidic residues" evidence="8">
    <location>
        <begin position="1"/>
        <end position="27"/>
    </location>
</feature>
<evidence type="ECO:0000256" key="1">
    <source>
        <dbReference type="ARBA" id="ARBA00012493"/>
    </source>
</evidence>
<evidence type="ECO:0000313" key="14">
    <source>
        <dbReference type="Proteomes" id="UP000663887"/>
    </source>
</evidence>
<dbReference type="FunFam" id="3.10.20.370:FF:000001">
    <property type="entry name" value="Retrovirus-related Pol polyprotein from transposon 17.6-like protein"/>
    <property type="match status" value="1"/>
</dbReference>
<feature type="compositionally biased region" description="Basic and acidic residues" evidence="8">
    <location>
        <begin position="2762"/>
        <end position="2775"/>
    </location>
</feature>
<dbReference type="Proteomes" id="UP000663887">
    <property type="component" value="Unassembled WGS sequence"/>
</dbReference>
<evidence type="ECO:0000256" key="5">
    <source>
        <dbReference type="ARBA" id="ARBA00022759"/>
    </source>
</evidence>
<dbReference type="InterPro" id="IPR041373">
    <property type="entry name" value="RT_RNaseH"/>
</dbReference>
<feature type="compositionally biased region" description="Polar residues" evidence="8">
    <location>
        <begin position="2929"/>
        <end position="2955"/>
    </location>
</feature>
<feature type="compositionally biased region" description="Basic residues" evidence="8">
    <location>
        <begin position="759"/>
        <end position="781"/>
    </location>
</feature>
<dbReference type="InterPro" id="IPR050951">
    <property type="entry name" value="Retrovirus_Pol_polyprotein"/>
</dbReference>
<dbReference type="InterPro" id="IPR043128">
    <property type="entry name" value="Rev_trsase/Diguanyl_cyclase"/>
</dbReference>
<dbReference type="Pfam" id="PF17917">
    <property type="entry name" value="RT_RNaseH"/>
    <property type="match status" value="1"/>
</dbReference>
<dbReference type="CDD" id="cd01647">
    <property type="entry name" value="RT_LTR"/>
    <property type="match status" value="1"/>
</dbReference>
<evidence type="ECO:0000259" key="10">
    <source>
        <dbReference type="PROSITE" id="PS50878"/>
    </source>
</evidence>
<dbReference type="EC" id="2.7.7.49" evidence="1"/>
<dbReference type="PANTHER" id="PTHR37984">
    <property type="entry name" value="PROTEIN CBG26694"/>
    <property type="match status" value="1"/>
</dbReference>
<keyword evidence="6" id="KW-0378">Hydrolase</keyword>
<dbReference type="InterPro" id="IPR001584">
    <property type="entry name" value="Integrase_cat-core"/>
</dbReference>
<evidence type="ECO:0000259" key="11">
    <source>
        <dbReference type="PROSITE" id="PS50994"/>
    </source>
</evidence>
<dbReference type="InterPro" id="IPR001995">
    <property type="entry name" value="Peptidase_A2_cat"/>
</dbReference>